<evidence type="ECO:0000313" key="1">
    <source>
        <dbReference type="EMBL" id="MEE3928141.1"/>
    </source>
</evidence>
<comment type="caution">
    <text evidence="1">The sequence shown here is derived from an EMBL/GenBank/DDBJ whole genome shotgun (WGS) entry which is preliminary data.</text>
</comment>
<dbReference type="EMBL" id="JAZDWZ010000002">
    <property type="protein sequence ID" value="MEE3928141.1"/>
    <property type="molecule type" value="Genomic_DNA"/>
</dbReference>
<proteinExistence type="predicted"/>
<keyword evidence="2" id="KW-1185">Reference proteome</keyword>
<gene>
    <name evidence="1" type="ORF">V2E24_00935</name>
</gene>
<reference evidence="1" key="1">
    <citation type="submission" date="2024-01" db="EMBL/GenBank/DDBJ databases">
        <title>Genome sequence of Mycoplasma ciconiae type strain DSM 25251.</title>
        <authorList>
            <person name="Spergser J."/>
        </authorList>
    </citation>
    <scope>NUCLEOTIDE SEQUENCE [LARGE SCALE GENOMIC DNA]</scope>
    <source>
        <strain evidence="1">DSM 25251</strain>
    </source>
</reference>
<evidence type="ECO:0000313" key="2">
    <source>
        <dbReference type="Proteomes" id="UP001344817"/>
    </source>
</evidence>
<name>A0ABU7MM68_9BACT</name>
<dbReference type="Proteomes" id="UP001344817">
    <property type="component" value="Unassembled WGS sequence"/>
</dbReference>
<dbReference type="RefSeq" id="WP_330500553.1">
    <property type="nucleotide sequence ID" value="NZ_JAZDWZ010000002.1"/>
</dbReference>
<accession>A0ABU7MM68</accession>
<organism evidence="1 2">
    <name type="scientific">Mycoplasmopsis ciconiae</name>
    <dbReference type="NCBI Taxonomy" id="561067"/>
    <lineage>
        <taxon>Bacteria</taxon>
        <taxon>Bacillati</taxon>
        <taxon>Mycoplasmatota</taxon>
        <taxon>Mycoplasmoidales</taxon>
        <taxon>Metamycoplasmataceae</taxon>
        <taxon>Mycoplasmopsis</taxon>
    </lineage>
</organism>
<sequence length="77" mass="9056">MKDFCNNCDKETKISVKKTVTGSQEKQFLRTIFLCSLCDEEIFPEDVNALNAIEYLYKICNYEIDDLKHFSSVIEHR</sequence>
<protein>
    <submittedName>
        <fullName evidence="1">Uncharacterized protein</fullName>
    </submittedName>
</protein>